<dbReference type="PIRSF" id="PIRSF001434">
    <property type="entry name" value="CGS"/>
    <property type="match status" value="1"/>
</dbReference>
<reference evidence="9 10" key="1">
    <citation type="submission" date="2024-01" db="EMBL/GenBank/DDBJ databases">
        <title>Complete genome of Cladobotryum mycophilum ATHUM6906.</title>
        <authorList>
            <person name="Christinaki A.C."/>
            <person name="Myridakis A.I."/>
            <person name="Kouvelis V.N."/>
        </authorList>
    </citation>
    <scope>NUCLEOTIDE SEQUENCE [LARGE SCALE GENOMIC DNA]</scope>
    <source>
        <strain evidence="9 10">ATHUM6906</strain>
    </source>
</reference>
<evidence type="ECO:0000256" key="8">
    <source>
        <dbReference type="RuleBase" id="RU362118"/>
    </source>
</evidence>
<organism evidence="9 10">
    <name type="scientific">Cladobotryum mycophilum</name>
    <dbReference type="NCBI Taxonomy" id="491253"/>
    <lineage>
        <taxon>Eukaryota</taxon>
        <taxon>Fungi</taxon>
        <taxon>Dikarya</taxon>
        <taxon>Ascomycota</taxon>
        <taxon>Pezizomycotina</taxon>
        <taxon>Sordariomycetes</taxon>
        <taxon>Hypocreomycetidae</taxon>
        <taxon>Hypocreales</taxon>
        <taxon>Hypocreaceae</taxon>
        <taxon>Cladobotryum</taxon>
    </lineage>
</organism>
<dbReference type="InterPro" id="IPR015422">
    <property type="entry name" value="PyrdxlP-dep_Trfase_small"/>
</dbReference>
<dbReference type="Proteomes" id="UP001338125">
    <property type="component" value="Unassembled WGS sequence"/>
</dbReference>
<evidence type="ECO:0000256" key="3">
    <source>
        <dbReference type="ARBA" id="ARBA00009077"/>
    </source>
</evidence>
<name>A0ABR0SP84_9HYPO</name>
<keyword evidence="6" id="KW-0028">Amino-acid biosynthesis</keyword>
<dbReference type="EC" id="4.4.1.1" evidence="4"/>
<dbReference type="PANTHER" id="PTHR11808">
    <property type="entry name" value="TRANS-SULFURATION ENZYME FAMILY MEMBER"/>
    <property type="match status" value="1"/>
</dbReference>
<dbReference type="InterPro" id="IPR015424">
    <property type="entry name" value="PyrdxlP-dep_Trfase"/>
</dbReference>
<comment type="pathway">
    <text evidence="2">Amino-acid biosynthesis; L-cysteine biosynthesis; L-cysteine from L-homocysteine and L-serine: step 2/2.</text>
</comment>
<dbReference type="SUPFAM" id="SSF53383">
    <property type="entry name" value="PLP-dependent transferases"/>
    <property type="match status" value="1"/>
</dbReference>
<dbReference type="Pfam" id="PF01053">
    <property type="entry name" value="Cys_Met_Meta_PP"/>
    <property type="match status" value="1"/>
</dbReference>
<dbReference type="InterPro" id="IPR000277">
    <property type="entry name" value="Cys/Met-Metab_PyrdxlP-dep_enz"/>
</dbReference>
<keyword evidence="10" id="KW-1185">Reference proteome</keyword>
<evidence type="ECO:0000256" key="5">
    <source>
        <dbReference type="ARBA" id="ARBA00022898"/>
    </source>
</evidence>
<gene>
    <name evidence="9" type="ORF">PT974_07423</name>
</gene>
<accession>A0ABR0SP84</accession>
<evidence type="ECO:0000256" key="7">
    <source>
        <dbReference type="ARBA" id="ARBA00029853"/>
    </source>
</evidence>
<dbReference type="Gene3D" id="3.90.1150.10">
    <property type="entry name" value="Aspartate Aminotransferase, domain 1"/>
    <property type="match status" value="1"/>
</dbReference>
<evidence type="ECO:0000256" key="4">
    <source>
        <dbReference type="ARBA" id="ARBA00012085"/>
    </source>
</evidence>
<sequence>MTFAKQDESETPGFGTLAVHAGLPHDSTTGALTEPIYLTTTFAQRDIASPIGSYVYSRSNNPNRESFESALAALEHARHAIAFSSGLAATTAVFLGLASGGHVVCNADLYGGTYRLLTQVSEAHNNTSVSFIDNFEDNIRDAIKEDTKVVWIESPSNPTLTMIDIQLVADIVHEKGAILVVDNTMLSPYIQNPLDHGADIVLHSVTKYINGHSDVLMGAVALNSDSLHQKLRFLQNSTGSVPSPFDCWLAHRGLKTLHLRAATASNNAARLAAILHHLALKQHRFSLGGAMVSFRICGGGDAAARFCKSTKYFTLAESLGGVESLCEVPARMTHASIPREAREKVGVYDDLIRLSVGIEDVRDLEVDMGANMHCERDLERRAELCQPNPGNDISEGQLTINDVPG</sequence>
<proteinExistence type="inferred from homology"/>
<keyword evidence="6" id="KW-0198">Cysteine biosynthesis</keyword>
<evidence type="ECO:0000313" key="10">
    <source>
        <dbReference type="Proteomes" id="UP001338125"/>
    </source>
</evidence>
<evidence type="ECO:0000256" key="2">
    <source>
        <dbReference type="ARBA" id="ARBA00005038"/>
    </source>
</evidence>
<keyword evidence="5 8" id="KW-0663">Pyridoxal phosphate</keyword>
<comment type="cofactor">
    <cofactor evidence="1 8">
        <name>pyridoxal 5'-phosphate</name>
        <dbReference type="ChEBI" id="CHEBI:597326"/>
    </cofactor>
</comment>
<evidence type="ECO:0000256" key="6">
    <source>
        <dbReference type="ARBA" id="ARBA00023192"/>
    </source>
</evidence>
<comment type="similarity">
    <text evidence="3 8">Belongs to the trans-sulfuration enzymes family.</text>
</comment>
<dbReference type="CDD" id="cd00614">
    <property type="entry name" value="CGS_like"/>
    <property type="match status" value="1"/>
</dbReference>
<protein>
    <recommendedName>
        <fullName evidence="4">cystathionine gamma-lyase</fullName>
        <ecNumber evidence="4">4.4.1.1</ecNumber>
    </recommendedName>
    <alternativeName>
        <fullName evidence="7">Gamma-cystathionase</fullName>
    </alternativeName>
</protein>
<comment type="caution">
    <text evidence="9">The sequence shown here is derived from an EMBL/GenBank/DDBJ whole genome shotgun (WGS) entry which is preliminary data.</text>
</comment>
<dbReference type="InterPro" id="IPR015421">
    <property type="entry name" value="PyrdxlP-dep_Trfase_major"/>
</dbReference>
<dbReference type="PANTHER" id="PTHR11808:SF15">
    <property type="entry name" value="CYSTATHIONINE GAMMA-LYASE"/>
    <property type="match status" value="1"/>
</dbReference>
<evidence type="ECO:0000256" key="1">
    <source>
        <dbReference type="ARBA" id="ARBA00001933"/>
    </source>
</evidence>
<evidence type="ECO:0000313" key="9">
    <source>
        <dbReference type="EMBL" id="KAK5993984.1"/>
    </source>
</evidence>
<dbReference type="Gene3D" id="3.40.640.10">
    <property type="entry name" value="Type I PLP-dependent aspartate aminotransferase-like (Major domain)"/>
    <property type="match status" value="1"/>
</dbReference>
<dbReference type="EMBL" id="JAVFKD010000012">
    <property type="protein sequence ID" value="KAK5993984.1"/>
    <property type="molecule type" value="Genomic_DNA"/>
</dbReference>